<dbReference type="RefSeq" id="WP_183909775.1">
    <property type="nucleotide sequence ID" value="NZ_JACHXZ010000002.1"/>
</dbReference>
<keyword evidence="1" id="KW-1133">Transmembrane helix</keyword>
<accession>A0A839UKX0</accession>
<gene>
    <name evidence="2" type="ORF">FHS30_001467</name>
</gene>
<comment type="caution">
    <text evidence="2">The sequence shown here is derived from an EMBL/GenBank/DDBJ whole genome shotgun (WGS) entry which is preliminary data.</text>
</comment>
<organism evidence="2 3">
    <name type="scientific">Simiduia aestuariiviva</name>
    <dbReference type="NCBI Taxonomy" id="1510459"/>
    <lineage>
        <taxon>Bacteria</taxon>
        <taxon>Pseudomonadati</taxon>
        <taxon>Pseudomonadota</taxon>
        <taxon>Gammaproteobacteria</taxon>
        <taxon>Cellvibrionales</taxon>
        <taxon>Cellvibrionaceae</taxon>
        <taxon>Simiduia</taxon>
    </lineage>
</organism>
<evidence type="ECO:0000256" key="1">
    <source>
        <dbReference type="SAM" id="Phobius"/>
    </source>
</evidence>
<keyword evidence="1" id="KW-0812">Transmembrane</keyword>
<keyword evidence="1" id="KW-0472">Membrane</keyword>
<feature type="transmembrane region" description="Helical" evidence="1">
    <location>
        <begin position="46"/>
        <end position="67"/>
    </location>
</feature>
<protein>
    <submittedName>
        <fullName evidence="2">Uncharacterized protein</fullName>
    </submittedName>
</protein>
<proteinExistence type="predicted"/>
<evidence type="ECO:0000313" key="2">
    <source>
        <dbReference type="EMBL" id="MBB3168283.1"/>
    </source>
</evidence>
<dbReference type="AlphaFoldDB" id="A0A839UKX0"/>
<dbReference type="Proteomes" id="UP000559987">
    <property type="component" value="Unassembled WGS sequence"/>
</dbReference>
<sequence length="91" mass="10370">MDSQKYHWLDSLNDLATLFGQRWVALPLIGLLTYKVISIAPDSAWYLPPLLLLTLLTAVRLTAALALQNRRLLLALYAQQAQKSKVHRDDR</sequence>
<dbReference type="EMBL" id="JACHXZ010000002">
    <property type="protein sequence ID" value="MBB3168283.1"/>
    <property type="molecule type" value="Genomic_DNA"/>
</dbReference>
<reference evidence="2 3" key="1">
    <citation type="submission" date="2020-08" db="EMBL/GenBank/DDBJ databases">
        <title>Genomic Encyclopedia of Type Strains, Phase III (KMG-III): the genomes of soil and plant-associated and newly described type strains.</title>
        <authorList>
            <person name="Whitman W."/>
        </authorList>
    </citation>
    <scope>NUCLEOTIDE SEQUENCE [LARGE SCALE GENOMIC DNA]</scope>
    <source>
        <strain evidence="2 3">CECT 8571</strain>
    </source>
</reference>
<keyword evidence="3" id="KW-1185">Reference proteome</keyword>
<name>A0A839UKX0_9GAMM</name>
<evidence type="ECO:0000313" key="3">
    <source>
        <dbReference type="Proteomes" id="UP000559987"/>
    </source>
</evidence>